<feature type="active site" description="Proton acceptor" evidence="7">
    <location>
        <position position="99"/>
    </location>
</feature>
<feature type="domain" description="Peptidase S11 D-alanyl-D-alanine carboxypeptidase A N-terminal" evidence="11">
    <location>
        <begin position="61"/>
        <end position="287"/>
    </location>
</feature>
<keyword evidence="13" id="KW-1185">Reference proteome</keyword>
<evidence type="ECO:0000256" key="9">
    <source>
        <dbReference type="RuleBase" id="RU004016"/>
    </source>
</evidence>
<dbReference type="GO" id="GO:0009252">
    <property type="term" value="P:peptidoglycan biosynthetic process"/>
    <property type="evidence" value="ECO:0007669"/>
    <property type="project" value="UniProtKB-KW"/>
</dbReference>
<keyword evidence="6" id="KW-0961">Cell wall biogenesis/degradation</keyword>
<dbReference type="GO" id="GO:0006508">
    <property type="term" value="P:proteolysis"/>
    <property type="evidence" value="ECO:0007669"/>
    <property type="project" value="InterPro"/>
</dbReference>
<protein>
    <submittedName>
        <fullName evidence="12">D-alanyl-D-alanine carboxypeptidase (Penicillin-binding protein 5/6)</fullName>
        <ecNumber evidence="12">3.4.16.4</ecNumber>
    </submittedName>
</protein>
<feature type="binding site" evidence="8">
    <location>
        <position position="257"/>
    </location>
    <ligand>
        <name>substrate</name>
    </ligand>
</feature>
<dbReference type="GO" id="GO:0008360">
    <property type="term" value="P:regulation of cell shape"/>
    <property type="evidence" value="ECO:0007669"/>
    <property type="project" value="UniProtKB-KW"/>
</dbReference>
<evidence type="ECO:0000256" key="5">
    <source>
        <dbReference type="ARBA" id="ARBA00022984"/>
    </source>
</evidence>
<dbReference type="Proteomes" id="UP000590740">
    <property type="component" value="Unassembled WGS sequence"/>
</dbReference>
<keyword evidence="5" id="KW-0573">Peptidoglycan synthesis</keyword>
<comment type="caution">
    <text evidence="12">The sequence shown here is derived from an EMBL/GenBank/DDBJ whole genome shotgun (WGS) entry which is preliminary data.</text>
</comment>
<organism evidence="12 13">
    <name type="scientific">Prosthecobacter vanneervenii</name>
    <dbReference type="NCBI Taxonomy" id="48466"/>
    <lineage>
        <taxon>Bacteria</taxon>
        <taxon>Pseudomonadati</taxon>
        <taxon>Verrucomicrobiota</taxon>
        <taxon>Verrucomicrobiia</taxon>
        <taxon>Verrucomicrobiales</taxon>
        <taxon>Verrucomicrobiaceae</taxon>
        <taxon>Prosthecobacter</taxon>
    </lineage>
</organism>
<keyword evidence="4" id="KW-0133">Cell shape</keyword>
<keyword evidence="2 10" id="KW-0732">Signal</keyword>
<dbReference type="PANTHER" id="PTHR21581">
    <property type="entry name" value="D-ALANYL-D-ALANINE CARBOXYPEPTIDASE"/>
    <property type="match status" value="1"/>
</dbReference>
<dbReference type="SUPFAM" id="SSF56601">
    <property type="entry name" value="beta-lactamase/transpeptidase-like"/>
    <property type="match status" value="1"/>
</dbReference>
<feature type="active site" description="Acyl-ester intermediate" evidence="7">
    <location>
        <position position="96"/>
    </location>
</feature>
<dbReference type="GO" id="GO:0071555">
    <property type="term" value="P:cell wall organization"/>
    <property type="evidence" value="ECO:0007669"/>
    <property type="project" value="UniProtKB-KW"/>
</dbReference>
<dbReference type="RefSeq" id="WP_184338958.1">
    <property type="nucleotide sequence ID" value="NZ_JACHIG010000002.1"/>
</dbReference>
<evidence type="ECO:0000313" key="13">
    <source>
        <dbReference type="Proteomes" id="UP000590740"/>
    </source>
</evidence>
<dbReference type="GO" id="GO:0009002">
    <property type="term" value="F:serine-type D-Ala-D-Ala carboxypeptidase activity"/>
    <property type="evidence" value="ECO:0007669"/>
    <property type="project" value="UniProtKB-EC"/>
</dbReference>
<dbReference type="InterPro" id="IPR001967">
    <property type="entry name" value="Peptidase_S11_N"/>
</dbReference>
<dbReference type="Gene3D" id="3.40.710.10">
    <property type="entry name" value="DD-peptidase/beta-lactamase superfamily"/>
    <property type="match status" value="1"/>
</dbReference>
<feature type="active site" evidence="7">
    <location>
        <position position="151"/>
    </location>
</feature>
<reference evidence="12 13" key="1">
    <citation type="submission" date="2020-08" db="EMBL/GenBank/DDBJ databases">
        <title>Genomic Encyclopedia of Type Strains, Phase IV (KMG-IV): sequencing the most valuable type-strain genomes for metagenomic binning, comparative biology and taxonomic classification.</title>
        <authorList>
            <person name="Goeker M."/>
        </authorList>
    </citation>
    <scope>NUCLEOTIDE SEQUENCE [LARGE SCALE GENOMIC DNA]</scope>
    <source>
        <strain evidence="12 13">DSM 12252</strain>
    </source>
</reference>
<dbReference type="InterPro" id="IPR012338">
    <property type="entry name" value="Beta-lactam/transpept-like"/>
</dbReference>
<evidence type="ECO:0000256" key="1">
    <source>
        <dbReference type="ARBA" id="ARBA00007164"/>
    </source>
</evidence>
<evidence type="ECO:0000256" key="6">
    <source>
        <dbReference type="ARBA" id="ARBA00023316"/>
    </source>
</evidence>
<dbReference type="PRINTS" id="PR00725">
    <property type="entry name" value="DADACBPTASE1"/>
</dbReference>
<evidence type="ECO:0000259" key="11">
    <source>
        <dbReference type="Pfam" id="PF00768"/>
    </source>
</evidence>
<evidence type="ECO:0000313" key="12">
    <source>
        <dbReference type="EMBL" id="MBB5032039.1"/>
    </source>
</evidence>
<evidence type="ECO:0000256" key="3">
    <source>
        <dbReference type="ARBA" id="ARBA00022801"/>
    </source>
</evidence>
<dbReference type="PROSITE" id="PS51257">
    <property type="entry name" value="PROKAR_LIPOPROTEIN"/>
    <property type="match status" value="1"/>
</dbReference>
<dbReference type="Pfam" id="PF00768">
    <property type="entry name" value="Peptidase_S11"/>
    <property type="match status" value="1"/>
</dbReference>
<evidence type="ECO:0000256" key="4">
    <source>
        <dbReference type="ARBA" id="ARBA00022960"/>
    </source>
</evidence>
<sequence>MMMRLIQLLISGVAACSLASCADMGVVRALPVAPNSQHMYAQGDDAQVMPVMLPERPMLVATSGPSIRAASYLLLDARSGQHLAGRSFETARAVASTQKLVTALVVLDAGNLDKMVRVQASDVAVEPTRLGIRPGEVYSRRELLYAFLVKSANDVANVLARDNAGSISAFASKMNAKARSLGCANSNFKNPHGLTVGGQYSTARDMARVAMAAYRNSTIRDIVRRKYFSFRRADGRVVTLTNTNELLGVMPECNGMKTGYTVASGRCLISSAISGGREVILVQLGTKTKYIWEDARIMMSWGLQRLRSSGGVAMASWHGN</sequence>
<dbReference type="EMBL" id="JACHIG010000002">
    <property type="protein sequence ID" value="MBB5032039.1"/>
    <property type="molecule type" value="Genomic_DNA"/>
</dbReference>
<dbReference type="EC" id="3.4.16.4" evidence="12"/>
<keyword evidence="12" id="KW-0121">Carboxypeptidase</keyword>
<dbReference type="PANTHER" id="PTHR21581:SF33">
    <property type="entry name" value="D-ALANYL-D-ALANINE CARBOXYPEPTIDASE DACB"/>
    <property type="match status" value="1"/>
</dbReference>
<evidence type="ECO:0000256" key="8">
    <source>
        <dbReference type="PIRSR" id="PIRSR618044-2"/>
    </source>
</evidence>
<keyword evidence="3 12" id="KW-0378">Hydrolase</keyword>
<evidence type="ECO:0000256" key="10">
    <source>
        <dbReference type="SAM" id="SignalP"/>
    </source>
</evidence>
<feature type="chain" id="PRO_5030796952" evidence="10">
    <location>
        <begin position="23"/>
        <end position="320"/>
    </location>
</feature>
<dbReference type="AlphaFoldDB" id="A0A7W7Y9G1"/>
<evidence type="ECO:0000256" key="7">
    <source>
        <dbReference type="PIRSR" id="PIRSR618044-1"/>
    </source>
</evidence>
<evidence type="ECO:0000256" key="2">
    <source>
        <dbReference type="ARBA" id="ARBA00022729"/>
    </source>
</evidence>
<dbReference type="InterPro" id="IPR018044">
    <property type="entry name" value="Peptidase_S11"/>
</dbReference>
<name>A0A7W7Y9G1_9BACT</name>
<proteinExistence type="inferred from homology"/>
<keyword evidence="12" id="KW-0645">Protease</keyword>
<comment type="similarity">
    <text evidence="1 9">Belongs to the peptidase S11 family.</text>
</comment>
<gene>
    <name evidence="12" type="ORF">HNQ65_001607</name>
</gene>
<accession>A0A7W7Y9G1</accession>
<feature type="signal peptide" evidence="10">
    <location>
        <begin position="1"/>
        <end position="22"/>
    </location>
</feature>